<protein>
    <submittedName>
        <fullName evidence="2">Uncharacterized protein</fullName>
    </submittedName>
</protein>
<proteinExistence type="predicted"/>
<accession>A0ABD0JVL1</accession>
<dbReference type="PANTHER" id="PTHR47510">
    <property type="entry name" value="REVERSE TRANSCRIPTASE DOMAIN-CONTAINING PROTEIN"/>
    <property type="match status" value="1"/>
</dbReference>
<keyword evidence="3" id="KW-1185">Reference proteome</keyword>
<sequence length="315" mass="34344">MNLPLFQPVKTMTTLDSNSVADRSDQNATRGDGTGRGDARAVVWVCECLVSGDIGIVRNDATAILQVSIKHNPNFVVTLNIMSATSVQSFVSLHQTVNMTLPLSCAITYPRPQAEADSLPWFQPGLTVLNYLPVKATAKTEGGAAPRLNLVRTSAAGPYCEDAAELSEQLNSHFSRCEVDVSREVAAVMEELQTLPDKHRVPEIEEEEVKMIFRHLQPRKASGPDDVGGRVLQSCGDQLAPVFARIFNESLNSSFDFKALSQSADDDGLTLHSDLIPRSVGKLLHVMFSSCEKTPRSLIPLPHAPANLQDLFHVN</sequence>
<organism evidence="2 3">
    <name type="scientific">Batillaria attramentaria</name>
    <dbReference type="NCBI Taxonomy" id="370345"/>
    <lineage>
        <taxon>Eukaryota</taxon>
        <taxon>Metazoa</taxon>
        <taxon>Spiralia</taxon>
        <taxon>Lophotrochozoa</taxon>
        <taxon>Mollusca</taxon>
        <taxon>Gastropoda</taxon>
        <taxon>Caenogastropoda</taxon>
        <taxon>Sorbeoconcha</taxon>
        <taxon>Cerithioidea</taxon>
        <taxon>Batillariidae</taxon>
        <taxon>Batillaria</taxon>
    </lineage>
</organism>
<evidence type="ECO:0000256" key="1">
    <source>
        <dbReference type="SAM" id="MobiDB-lite"/>
    </source>
</evidence>
<evidence type="ECO:0000313" key="2">
    <source>
        <dbReference type="EMBL" id="KAK7479122.1"/>
    </source>
</evidence>
<evidence type="ECO:0000313" key="3">
    <source>
        <dbReference type="Proteomes" id="UP001519460"/>
    </source>
</evidence>
<feature type="region of interest" description="Disordered" evidence="1">
    <location>
        <begin position="16"/>
        <end position="36"/>
    </location>
</feature>
<dbReference type="AlphaFoldDB" id="A0ABD0JVL1"/>
<dbReference type="PANTHER" id="PTHR47510:SF3">
    <property type="entry name" value="ENDO_EXONUCLEASE_PHOSPHATASE DOMAIN-CONTAINING PROTEIN"/>
    <property type="match status" value="1"/>
</dbReference>
<gene>
    <name evidence="2" type="ORF">BaRGS_00029640</name>
</gene>
<reference evidence="2 3" key="1">
    <citation type="journal article" date="2023" name="Sci. Data">
        <title>Genome assembly of the Korean intertidal mud-creeper Batillaria attramentaria.</title>
        <authorList>
            <person name="Patra A.K."/>
            <person name="Ho P.T."/>
            <person name="Jun S."/>
            <person name="Lee S.J."/>
            <person name="Kim Y."/>
            <person name="Won Y.J."/>
        </authorList>
    </citation>
    <scope>NUCLEOTIDE SEQUENCE [LARGE SCALE GENOMIC DNA]</scope>
    <source>
        <strain evidence="2">Wonlab-2016</strain>
    </source>
</reference>
<dbReference type="EMBL" id="JACVVK020000310">
    <property type="protein sequence ID" value="KAK7479122.1"/>
    <property type="molecule type" value="Genomic_DNA"/>
</dbReference>
<name>A0ABD0JVL1_9CAEN</name>
<comment type="caution">
    <text evidence="2">The sequence shown here is derived from an EMBL/GenBank/DDBJ whole genome shotgun (WGS) entry which is preliminary data.</text>
</comment>
<dbReference type="Proteomes" id="UP001519460">
    <property type="component" value="Unassembled WGS sequence"/>
</dbReference>